<dbReference type="InterPro" id="IPR043724">
    <property type="entry name" value="DUF5666"/>
</dbReference>
<evidence type="ECO:0000256" key="1">
    <source>
        <dbReference type="SAM" id="SignalP"/>
    </source>
</evidence>
<organism evidence="3 4">
    <name type="scientific">Marinobacter pelagius</name>
    <dbReference type="NCBI Taxonomy" id="379482"/>
    <lineage>
        <taxon>Bacteria</taxon>
        <taxon>Pseudomonadati</taxon>
        <taxon>Pseudomonadota</taxon>
        <taxon>Gammaproteobacteria</taxon>
        <taxon>Pseudomonadales</taxon>
        <taxon>Marinobacteraceae</taxon>
        <taxon>Marinobacter</taxon>
    </lineage>
</organism>
<accession>A0A1I4V8J7</accession>
<name>A0A1I4V8J7_9GAMM</name>
<keyword evidence="1" id="KW-0732">Signal</keyword>
<feature type="domain" description="DUF5666" evidence="2">
    <location>
        <begin position="132"/>
        <end position="176"/>
    </location>
</feature>
<dbReference type="Pfam" id="PF18914">
    <property type="entry name" value="DUF5666"/>
    <property type="match status" value="5"/>
</dbReference>
<feature type="domain" description="DUF5666" evidence="2">
    <location>
        <begin position="430"/>
        <end position="483"/>
    </location>
</feature>
<dbReference type="AlphaFoldDB" id="A0A1I4V8J7"/>
<feature type="domain" description="DUF5666" evidence="2">
    <location>
        <begin position="357"/>
        <end position="399"/>
    </location>
</feature>
<keyword evidence="4" id="KW-1185">Reference proteome</keyword>
<proteinExistence type="predicted"/>
<evidence type="ECO:0000313" key="3">
    <source>
        <dbReference type="EMBL" id="SFM97542.1"/>
    </source>
</evidence>
<feature type="chain" id="PRO_5011441896" description="DUF5666 domain-containing protein" evidence="1">
    <location>
        <begin position="30"/>
        <end position="500"/>
    </location>
</feature>
<gene>
    <name evidence="3" type="ORF">SAMN04487961_1773</name>
</gene>
<protein>
    <recommendedName>
        <fullName evidence="2">DUF5666 domain-containing protein</fullName>
    </recommendedName>
</protein>
<feature type="domain" description="DUF5666" evidence="2">
    <location>
        <begin position="275"/>
        <end position="337"/>
    </location>
</feature>
<dbReference type="RefSeq" id="WP_175497227.1">
    <property type="nucleotide sequence ID" value="NZ_FOUR01000003.1"/>
</dbReference>
<feature type="domain" description="DUF5666" evidence="2">
    <location>
        <begin position="198"/>
        <end position="256"/>
    </location>
</feature>
<dbReference type="PROSITE" id="PS51257">
    <property type="entry name" value="PROKAR_LIPOPROTEIN"/>
    <property type="match status" value="1"/>
</dbReference>
<dbReference type="EMBL" id="FOUR01000003">
    <property type="protein sequence ID" value="SFM97542.1"/>
    <property type="molecule type" value="Genomic_DNA"/>
</dbReference>
<evidence type="ECO:0000259" key="2">
    <source>
        <dbReference type="Pfam" id="PF18914"/>
    </source>
</evidence>
<dbReference type="Proteomes" id="UP000199339">
    <property type="component" value="Unassembled WGS sequence"/>
</dbReference>
<sequence>MKRKLLYRSIGLTASTLALGILSACGGGAGTSLDVADGGIRGTGSSVGPVSGFGSVFVNGVKFDTDSLGGSVGGDDGVASESRLQTGMILEVQGEWFTDGTGEASGLTYDDTLRGEILIIQAWDIVTKTAIIEILGRTVHIDAQTVVKGKAVVDLAEGDFVRISGWRLPNGEFRASFLGLRSSSNLDDFDDLNEVELEGAISSINTSDETFNIGSQVISYGGAEFTDLAREDLAVGTSVEVEGNLVGGVLQANEVERDDFRRYTLDDEGDIEFVGPVSSAYNSSNATFTINGLTVRVTAETEFDDALSGPDQLIPGLLVQVEGDFESDGTITAEEIELREADSEVEAARTSEIDYSLSQLRIGGVLVQVSPLTIITDDDDETRLTLGDLQTSLELTVEGVDRFNSDGSGYLEALLIERGDDAADSEYELTGRITEMVDDRIRVLGLDVFTTTDTDFDDITKSDLQARVDSGQQPVVEVEYQFNGARFEIQEIELEEDDDD</sequence>
<feature type="signal peptide" evidence="1">
    <location>
        <begin position="1"/>
        <end position="29"/>
    </location>
</feature>
<evidence type="ECO:0000313" key="4">
    <source>
        <dbReference type="Proteomes" id="UP000199339"/>
    </source>
</evidence>
<reference evidence="4" key="1">
    <citation type="submission" date="2016-10" db="EMBL/GenBank/DDBJ databases">
        <authorList>
            <person name="Varghese N."/>
            <person name="Submissions S."/>
        </authorList>
    </citation>
    <scope>NUCLEOTIDE SEQUENCE [LARGE SCALE GENOMIC DNA]</scope>
    <source>
        <strain evidence="4">CGMCC 1.6775</strain>
    </source>
</reference>